<reference evidence="2 3" key="1">
    <citation type="journal article" date="2018" name="Sci. Data">
        <title>The draft genome sequence of cork oak.</title>
        <authorList>
            <person name="Ramos A.M."/>
            <person name="Usie A."/>
            <person name="Barbosa P."/>
            <person name="Barros P.M."/>
            <person name="Capote T."/>
            <person name="Chaves I."/>
            <person name="Simoes F."/>
            <person name="Abreu I."/>
            <person name="Carrasquinho I."/>
            <person name="Faro C."/>
            <person name="Guimaraes J.B."/>
            <person name="Mendonca D."/>
            <person name="Nobrega F."/>
            <person name="Rodrigues L."/>
            <person name="Saibo N.J.M."/>
            <person name="Varela M.C."/>
            <person name="Egas C."/>
            <person name="Matos J."/>
            <person name="Miguel C.M."/>
            <person name="Oliveira M.M."/>
            <person name="Ricardo C.P."/>
            <person name="Goncalves S."/>
        </authorList>
    </citation>
    <scope>NUCLEOTIDE SEQUENCE [LARGE SCALE GENOMIC DNA]</scope>
    <source>
        <strain evidence="3">cv. HL8</strain>
    </source>
</reference>
<dbReference type="GO" id="GO:0005730">
    <property type="term" value="C:nucleolus"/>
    <property type="evidence" value="ECO:0007669"/>
    <property type="project" value="TreeGrafter"/>
</dbReference>
<proteinExistence type="predicted"/>
<dbReference type="PANTHER" id="PTHR13500:SF0">
    <property type="entry name" value="NUCLEOLAR PRE-RIBOSOMAL-ASSOCIATED PROTEIN 1"/>
    <property type="match status" value="1"/>
</dbReference>
<evidence type="ECO:0000313" key="2">
    <source>
        <dbReference type="EMBL" id="KAK7834635.1"/>
    </source>
</evidence>
<organism evidence="2 3">
    <name type="scientific">Quercus suber</name>
    <name type="common">Cork oak</name>
    <dbReference type="NCBI Taxonomy" id="58331"/>
    <lineage>
        <taxon>Eukaryota</taxon>
        <taxon>Viridiplantae</taxon>
        <taxon>Streptophyta</taxon>
        <taxon>Embryophyta</taxon>
        <taxon>Tracheophyta</taxon>
        <taxon>Spermatophyta</taxon>
        <taxon>Magnoliopsida</taxon>
        <taxon>eudicotyledons</taxon>
        <taxon>Gunneridae</taxon>
        <taxon>Pentapetalae</taxon>
        <taxon>rosids</taxon>
        <taxon>fabids</taxon>
        <taxon>Fagales</taxon>
        <taxon>Fagaceae</taxon>
        <taxon>Quercus</taxon>
    </lineage>
</organism>
<accession>A0AAW0K5N1</accession>
<dbReference type="PANTHER" id="PTHR13500">
    <property type="entry name" value="NUCLEOLAR PRERIBOSOMAL-ASSOCIATED PROTEIN 1"/>
    <property type="match status" value="1"/>
</dbReference>
<sequence length="753" mass="83802">MKHLSRKAFVGFAMSFLEVGQSGLLRWVLQQKEIYFGVLRGLGNDDDETIIYVLSTLRDRVLVEESSVPPGLRSVLFGSVTLEQLVSISGRGNDGPAAELAYHTLVLVCTDPCNGLMQDLKRSPSPLRGNPKVLVGLMKRLKATEVSYHRDLLLAIVSGSPFFGSAYMEEFPYNLEDFSSSTWSVFFKPLHVQYSIMKCLCPRPFSQSVVNKGLLHSDFLVKHGTLRLLLEALKLLDSFISALNHSSYSRDQMMQGWASLKQEIQNEVRTSLPDPQVLLTLLSSLTCHPKTRESRYDMGKSSVEVLELEMLQSLSPVMYHLLSALRLLTSESGSFTLLEKSITSLYVCNTLKYLMQTQRVAPTVLEGSFEFFINLLSNPLGTPTNLHDVKNLSYSLAQAAMFSTGAFDRNVDEIGAWLLFYQVKGDDASEVFGRPLDSQEIVYNEDLDASESVAAVFSLFLKQAPFHVLFPAIMNIGGPYLLEPLKIQDMLLAKLSDSITDCHSATCLRLISARSIGFCIAAGAFKTLSSYTEQQIHSKPKEADGDLKEVPLEMVSNLDSSRMRFINNLVSIWQLVVKKFPLVTTSSAKGKSIDGSTLYKYLEVFILNCIKKITTELHDGLVQLQYVPFLGYEDPTTLTALGGILKLLSDGKFSHACIFSCCLPTLNLPVLFFQSPKHLACSPIVENVEQYDPVFILRFSIHSLTLGYIEPLEFAGLGLLAVAFVSLSSSDERIRKLGYEALAIFEHAMEKHL</sequence>
<dbReference type="GO" id="GO:0000466">
    <property type="term" value="P:maturation of 5.8S rRNA from tricistronic rRNA transcript (SSU-rRNA, 5.8S rRNA, LSU-rRNA)"/>
    <property type="evidence" value="ECO:0007669"/>
    <property type="project" value="TreeGrafter"/>
</dbReference>
<dbReference type="Proteomes" id="UP000237347">
    <property type="component" value="Unassembled WGS sequence"/>
</dbReference>
<dbReference type="EMBL" id="PKMF04000384">
    <property type="protein sequence ID" value="KAK7834635.1"/>
    <property type="molecule type" value="Genomic_DNA"/>
</dbReference>
<feature type="domain" description="URB1 N-terminal" evidence="1">
    <location>
        <begin position="5"/>
        <end position="183"/>
    </location>
</feature>
<dbReference type="GO" id="GO:0000463">
    <property type="term" value="P:maturation of LSU-rRNA from tricistronic rRNA transcript (SSU-rRNA, 5.8S rRNA, LSU-rRNA)"/>
    <property type="evidence" value="ECO:0007669"/>
    <property type="project" value="TreeGrafter"/>
</dbReference>
<keyword evidence="3" id="KW-1185">Reference proteome</keyword>
<dbReference type="Pfam" id="PF11707">
    <property type="entry name" value="Npa1"/>
    <property type="match status" value="1"/>
</dbReference>
<dbReference type="InterPro" id="IPR021714">
    <property type="entry name" value="URB1_N"/>
</dbReference>
<dbReference type="AlphaFoldDB" id="A0AAW0K5N1"/>
<dbReference type="InterPro" id="IPR039844">
    <property type="entry name" value="URB1"/>
</dbReference>
<comment type="caution">
    <text evidence="2">The sequence shown here is derived from an EMBL/GenBank/DDBJ whole genome shotgun (WGS) entry which is preliminary data.</text>
</comment>
<gene>
    <name evidence="2" type="ORF">CFP56_024562</name>
</gene>
<protein>
    <recommendedName>
        <fullName evidence="1">URB1 N-terminal domain-containing protein</fullName>
    </recommendedName>
</protein>
<name>A0AAW0K5N1_QUESU</name>
<evidence type="ECO:0000259" key="1">
    <source>
        <dbReference type="Pfam" id="PF11707"/>
    </source>
</evidence>
<evidence type="ECO:0000313" key="3">
    <source>
        <dbReference type="Proteomes" id="UP000237347"/>
    </source>
</evidence>